<dbReference type="GO" id="GO:0051560">
    <property type="term" value="P:mitochondrial calcium ion homeostasis"/>
    <property type="evidence" value="ECO:0007669"/>
    <property type="project" value="InterPro"/>
</dbReference>
<evidence type="ECO:0000256" key="5">
    <source>
        <dbReference type="ARBA" id="ARBA00022692"/>
    </source>
</evidence>
<dbReference type="GO" id="GO:1990246">
    <property type="term" value="C:uniplex complex"/>
    <property type="evidence" value="ECO:0007669"/>
    <property type="project" value="TreeGrafter"/>
</dbReference>
<organism evidence="12 13">
    <name type="scientific">Striga asiatica</name>
    <name type="common">Asiatic witchweed</name>
    <name type="synonym">Buchnera asiatica</name>
    <dbReference type="NCBI Taxonomy" id="4170"/>
    <lineage>
        <taxon>Eukaryota</taxon>
        <taxon>Viridiplantae</taxon>
        <taxon>Streptophyta</taxon>
        <taxon>Embryophyta</taxon>
        <taxon>Tracheophyta</taxon>
        <taxon>Spermatophyta</taxon>
        <taxon>Magnoliopsida</taxon>
        <taxon>eudicotyledons</taxon>
        <taxon>Gunneridae</taxon>
        <taxon>Pentapetalae</taxon>
        <taxon>asterids</taxon>
        <taxon>lamiids</taxon>
        <taxon>Lamiales</taxon>
        <taxon>Orobanchaceae</taxon>
        <taxon>Buchnereae</taxon>
        <taxon>Striga</taxon>
    </lineage>
</organism>
<dbReference type="OrthoDB" id="278338at2759"/>
<keyword evidence="9" id="KW-0472">Membrane</keyword>
<protein>
    <recommendedName>
        <fullName evidence="11">Calcium uniporter protein C-terminal domain-containing protein</fullName>
    </recommendedName>
</protein>
<accession>A0A5A7PTW0</accession>
<reference evidence="13" key="1">
    <citation type="journal article" date="2019" name="Curr. Biol.">
        <title>Genome Sequence of Striga asiatica Provides Insight into the Evolution of Plant Parasitism.</title>
        <authorList>
            <person name="Yoshida S."/>
            <person name="Kim S."/>
            <person name="Wafula E.K."/>
            <person name="Tanskanen J."/>
            <person name="Kim Y.M."/>
            <person name="Honaas L."/>
            <person name="Yang Z."/>
            <person name="Spallek T."/>
            <person name="Conn C.E."/>
            <person name="Ichihashi Y."/>
            <person name="Cheong K."/>
            <person name="Cui S."/>
            <person name="Der J.P."/>
            <person name="Gundlach H."/>
            <person name="Jiao Y."/>
            <person name="Hori C."/>
            <person name="Ishida J.K."/>
            <person name="Kasahara H."/>
            <person name="Kiba T."/>
            <person name="Kim M.S."/>
            <person name="Koo N."/>
            <person name="Laohavisit A."/>
            <person name="Lee Y.H."/>
            <person name="Lumba S."/>
            <person name="McCourt P."/>
            <person name="Mortimer J.C."/>
            <person name="Mutuku J.M."/>
            <person name="Nomura T."/>
            <person name="Sasaki-Sekimoto Y."/>
            <person name="Seto Y."/>
            <person name="Wang Y."/>
            <person name="Wakatake T."/>
            <person name="Sakakibara H."/>
            <person name="Demura T."/>
            <person name="Yamaguchi S."/>
            <person name="Yoneyama K."/>
            <person name="Manabe R.I."/>
            <person name="Nelson D.C."/>
            <person name="Schulman A.H."/>
            <person name="Timko M.P."/>
            <person name="dePamphilis C.W."/>
            <person name="Choi D."/>
            <person name="Shirasu K."/>
        </authorList>
    </citation>
    <scope>NUCLEOTIDE SEQUENCE [LARGE SCALE GENOMIC DNA]</scope>
    <source>
        <strain evidence="13">cv. UVA1</strain>
    </source>
</reference>
<evidence type="ECO:0000256" key="3">
    <source>
        <dbReference type="ARBA" id="ARBA00022448"/>
    </source>
</evidence>
<evidence type="ECO:0000313" key="12">
    <source>
        <dbReference type="EMBL" id="GER35717.1"/>
    </source>
</evidence>
<evidence type="ECO:0000256" key="2">
    <source>
        <dbReference type="ARBA" id="ARBA00005653"/>
    </source>
</evidence>
<dbReference type="GO" id="GO:0036444">
    <property type="term" value="P:calcium import into the mitochondrion"/>
    <property type="evidence" value="ECO:0007669"/>
    <property type="project" value="TreeGrafter"/>
</dbReference>
<feature type="domain" description="Calcium uniporter protein C-terminal" evidence="11">
    <location>
        <begin position="169"/>
        <end position="329"/>
    </location>
</feature>
<keyword evidence="5" id="KW-0812">Transmembrane</keyword>
<keyword evidence="6" id="KW-0106">Calcium</keyword>
<dbReference type="Pfam" id="PF04678">
    <property type="entry name" value="MCU"/>
    <property type="match status" value="1"/>
</dbReference>
<dbReference type="Proteomes" id="UP000325081">
    <property type="component" value="Unassembled WGS sequence"/>
</dbReference>
<dbReference type="EMBL" id="BKCP01005006">
    <property type="protein sequence ID" value="GER35717.1"/>
    <property type="molecule type" value="Genomic_DNA"/>
</dbReference>
<name>A0A5A7PTW0_STRAF</name>
<keyword evidence="8" id="KW-0406">Ion transport</keyword>
<dbReference type="InterPro" id="IPR006769">
    <property type="entry name" value="MCU_C"/>
</dbReference>
<evidence type="ECO:0000256" key="6">
    <source>
        <dbReference type="ARBA" id="ARBA00022837"/>
    </source>
</evidence>
<comment type="caution">
    <text evidence="12">The sequence shown here is derived from an EMBL/GenBank/DDBJ whole genome shotgun (WGS) entry which is preliminary data.</text>
</comment>
<dbReference type="PANTHER" id="PTHR13462">
    <property type="entry name" value="CALCIUM UNIPORTER PROTEIN, MITOCHONDRIAL"/>
    <property type="match status" value="1"/>
</dbReference>
<keyword evidence="3" id="KW-0813">Transport</keyword>
<keyword evidence="7" id="KW-1133">Transmembrane helix</keyword>
<feature type="region of interest" description="Disordered" evidence="10">
    <location>
        <begin position="38"/>
        <end position="57"/>
    </location>
</feature>
<evidence type="ECO:0000256" key="10">
    <source>
        <dbReference type="SAM" id="MobiDB-lite"/>
    </source>
</evidence>
<keyword evidence="13" id="KW-1185">Reference proteome</keyword>
<proteinExistence type="inferred from homology"/>
<dbReference type="AlphaFoldDB" id="A0A5A7PTW0"/>
<comment type="subcellular location">
    <subcellularLocation>
        <location evidence="1">Membrane</location>
        <topology evidence="1">Multi-pass membrane protein</topology>
    </subcellularLocation>
</comment>
<evidence type="ECO:0000256" key="1">
    <source>
        <dbReference type="ARBA" id="ARBA00004141"/>
    </source>
</evidence>
<evidence type="ECO:0000256" key="4">
    <source>
        <dbReference type="ARBA" id="ARBA00022568"/>
    </source>
</evidence>
<evidence type="ECO:0000259" key="11">
    <source>
        <dbReference type="Pfam" id="PF04678"/>
    </source>
</evidence>
<evidence type="ECO:0000256" key="8">
    <source>
        <dbReference type="ARBA" id="ARBA00023065"/>
    </source>
</evidence>
<evidence type="ECO:0000256" key="7">
    <source>
        <dbReference type="ARBA" id="ARBA00022989"/>
    </source>
</evidence>
<keyword evidence="4" id="KW-0109">Calcium transport</keyword>
<dbReference type="GO" id="GO:0015292">
    <property type="term" value="F:uniporter activity"/>
    <property type="evidence" value="ECO:0007669"/>
    <property type="project" value="TreeGrafter"/>
</dbReference>
<evidence type="ECO:0000313" key="13">
    <source>
        <dbReference type="Proteomes" id="UP000325081"/>
    </source>
</evidence>
<dbReference type="GO" id="GO:0005262">
    <property type="term" value="F:calcium channel activity"/>
    <property type="evidence" value="ECO:0007669"/>
    <property type="project" value="TreeGrafter"/>
</dbReference>
<dbReference type="InterPro" id="IPR039055">
    <property type="entry name" value="MCU_fam"/>
</dbReference>
<evidence type="ECO:0000256" key="9">
    <source>
        <dbReference type="ARBA" id="ARBA00023136"/>
    </source>
</evidence>
<dbReference type="PANTHER" id="PTHR13462:SF31">
    <property type="entry name" value="CALCIUM UNIPORTER PROTEIN 1, MITOCHONDRIAL"/>
    <property type="match status" value="1"/>
</dbReference>
<sequence>MAFTRMLAPRLLRTFRSASVSPTNCCVSSPCAAAQSRALNRPTAPSNLSPDPGDDGVFRRYIHNQSAAAGAASADPRFLPTGEKLLEKLRGMGIARQRIRIDSLRPPPGAEVEKEPPLPEGTITVKDAVKILRVSQLEAVRSRLRRIERDCIPYSEFVEICAKDCSSVEQGIEFATMLDQSGSVIILGKIVFLRPEQVVKAIQGLIPVTTPPHTMDDPSMQELRELEKRKSEIDIKAKSLVQRELWCGLGYLIVQTAVLMRLTFWELSWDVMEPICFSLTSFYFMGGYAFFLRTSKEPTFEGFFQSRFGAKQKKLMKAEKFDAERYNELKKAYASAKETDNVVFTSYSSSPVA</sequence>
<comment type="similarity">
    <text evidence="2">Belongs to the MCU (TC 1.A.77) family.</text>
</comment>
<gene>
    <name evidence="12" type="ORF">STAS_12009</name>
</gene>